<accession>A0A9X2BEX7</accession>
<dbReference type="PROSITE" id="PS00078">
    <property type="entry name" value="COX2"/>
    <property type="match status" value="1"/>
</dbReference>
<evidence type="ECO:0000256" key="8">
    <source>
        <dbReference type="ARBA" id="ARBA00022967"/>
    </source>
</evidence>
<dbReference type="SUPFAM" id="SSF46626">
    <property type="entry name" value="Cytochrome c"/>
    <property type="match status" value="1"/>
</dbReference>
<keyword evidence="12 18" id="KW-0186">Copper</keyword>
<dbReference type="GO" id="GO:0005507">
    <property type="term" value="F:copper ion binding"/>
    <property type="evidence" value="ECO:0007669"/>
    <property type="project" value="InterPro"/>
</dbReference>
<dbReference type="InterPro" id="IPR034236">
    <property type="entry name" value="CuRO_CcO_Caa3_II"/>
</dbReference>
<protein>
    <recommendedName>
        <fullName evidence="18">Cytochrome c oxidase subunit 2</fullName>
        <ecNumber evidence="18">7.1.1.9</ecNumber>
    </recommendedName>
</protein>
<dbReference type="GO" id="GO:0004129">
    <property type="term" value="F:cytochrome-c oxidase activity"/>
    <property type="evidence" value="ECO:0007669"/>
    <property type="project" value="UniProtKB-EC"/>
</dbReference>
<reference evidence="25" key="1">
    <citation type="submission" date="2021-09" db="EMBL/GenBank/DDBJ databases">
        <title>Genome analysis of Fictibacillus sp. KIGAM418 isolated from marine sediment.</title>
        <authorList>
            <person name="Seo M.-J."/>
            <person name="Cho E.-S."/>
            <person name="Hwang C.Y."/>
        </authorList>
    </citation>
    <scope>NUCLEOTIDE SEQUENCE</scope>
    <source>
        <strain evidence="25">KIGAM418</strain>
    </source>
</reference>
<evidence type="ECO:0000256" key="3">
    <source>
        <dbReference type="ARBA" id="ARBA00022448"/>
    </source>
</evidence>
<feature type="compositionally biased region" description="Basic and acidic residues" evidence="19">
    <location>
        <begin position="294"/>
        <end position="319"/>
    </location>
</feature>
<evidence type="ECO:0000256" key="5">
    <source>
        <dbReference type="ARBA" id="ARBA00022660"/>
    </source>
</evidence>
<dbReference type="Pfam" id="PF00034">
    <property type="entry name" value="Cytochrom_C"/>
    <property type="match status" value="1"/>
</dbReference>
<evidence type="ECO:0000256" key="15">
    <source>
        <dbReference type="ARBA" id="ARBA00047816"/>
    </source>
</evidence>
<dbReference type="NCBIfam" id="TIGR02866">
    <property type="entry name" value="CoxB"/>
    <property type="match status" value="1"/>
</dbReference>
<dbReference type="InterPro" id="IPR002429">
    <property type="entry name" value="CcO_II-like_C"/>
</dbReference>
<evidence type="ECO:0000259" key="23">
    <source>
        <dbReference type="PROSITE" id="PS50999"/>
    </source>
</evidence>
<evidence type="ECO:0000259" key="24">
    <source>
        <dbReference type="PROSITE" id="PS51007"/>
    </source>
</evidence>
<dbReference type="InterPro" id="IPR009056">
    <property type="entry name" value="Cyt_c-like_dom"/>
</dbReference>
<dbReference type="Gene3D" id="2.60.40.420">
    <property type="entry name" value="Cupredoxins - blue copper proteins"/>
    <property type="match status" value="1"/>
</dbReference>
<dbReference type="EMBL" id="JAIWJX010000002">
    <property type="protein sequence ID" value="MCK6259106.1"/>
    <property type="molecule type" value="Genomic_DNA"/>
</dbReference>
<evidence type="ECO:0000256" key="12">
    <source>
        <dbReference type="ARBA" id="ARBA00023008"/>
    </source>
</evidence>
<evidence type="ECO:0000256" key="14">
    <source>
        <dbReference type="ARBA" id="ARBA00024688"/>
    </source>
</evidence>
<evidence type="ECO:0000256" key="9">
    <source>
        <dbReference type="ARBA" id="ARBA00022982"/>
    </source>
</evidence>
<dbReference type="SUPFAM" id="SSF49503">
    <property type="entry name" value="Cupredoxins"/>
    <property type="match status" value="1"/>
</dbReference>
<dbReference type="InterPro" id="IPR045187">
    <property type="entry name" value="CcO_II"/>
</dbReference>
<keyword evidence="9 17" id="KW-0249">Electron transport</keyword>
<evidence type="ECO:0000256" key="16">
    <source>
        <dbReference type="PROSITE-ProRule" id="PRU00433"/>
    </source>
</evidence>
<keyword evidence="26" id="KW-1185">Reference proteome</keyword>
<gene>
    <name evidence="25" type="primary">coxB</name>
    <name evidence="25" type="ORF">LCY76_21270</name>
</gene>
<keyword evidence="6 17" id="KW-0812">Transmembrane</keyword>
<evidence type="ECO:0000259" key="22">
    <source>
        <dbReference type="PROSITE" id="PS50857"/>
    </source>
</evidence>
<evidence type="ECO:0000313" key="26">
    <source>
        <dbReference type="Proteomes" id="UP001139011"/>
    </source>
</evidence>
<dbReference type="InterPro" id="IPR011759">
    <property type="entry name" value="Cyt_c_oxidase_su2_TM_dom"/>
</dbReference>
<dbReference type="InterPro" id="IPR014222">
    <property type="entry name" value="Cyt_c_oxidase_su2"/>
</dbReference>
<evidence type="ECO:0000256" key="18">
    <source>
        <dbReference type="RuleBase" id="RU004024"/>
    </source>
</evidence>
<proteinExistence type="inferred from homology"/>
<dbReference type="PROSITE" id="PS51257">
    <property type="entry name" value="PROKAR_LIPOPROTEIN"/>
    <property type="match status" value="1"/>
</dbReference>
<evidence type="ECO:0000256" key="11">
    <source>
        <dbReference type="ARBA" id="ARBA00023004"/>
    </source>
</evidence>
<dbReference type="CDD" id="cd04213">
    <property type="entry name" value="CuRO_CcO_Caa3_II"/>
    <property type="match status" value="1"/>
</dbReference>
<evidence type="ECO:0000256" key="13">
    <source>
        <dbReference type="ARBA" id="ARBA00023136"/>
    </source>
</evidence>
<feature type="domain" description="Cytochrome c" evidence="24">
    <location>
        <begin position="240"/>
        <end position="330"/>
    </location>
</feature>
<keyword evidence="8" id="KW-1278">Translocase</keyword>
<feature type="domain" description="Cytochrome oxidase subunit II transmembrane region profile" evidence="23">
    <location>
        <begin position="16"/>
        <end position="113"/>
    </location>
</feature>
<feature type="chain" id="PRO_5040821340" description="Cytochrome c oxidase subunit 2" evidence="21">
    <location>
        <begin position="23"/>
        <end position="331"/>
    </location>
</feature>
<dbReference type="Gene3D" id="1.10.287.90">
    <property type="match status" value="1"/>
</dbReference>
<dbReference type="AlphaFoldDB" id="A0A9X2BEX7"/>
<dbReference type="Proteomes" id="UP001139011">
    <property type="component" value="Unassembled WGS sequence"/>
</dbReference>
<comment type="similarity">
    <text evidence="2 17">Belongs to the cytochrome c oxidase subunit 2 family.</text>
</comment>
<dbReference type="InterPro" id="IPR008972">
    <property type="entry name" value="Cupredoxin"/>
</dbReference>
<dbReference type="PANTHER" id="PTHR22888:SF18">
    <property type="entry name" value="CYTOCHROME BO(3) UBIQUINOL OXIDASE SUBUNIT 2"/>
    <property type="match status" value="1"/>
</dbReference>
<dbReference type="GO" id="GO:0020037">
    <property type="term" value="F:heme binding"/>
    <property type="evidence" value="ECO:0007669"/>
    <property type="project" value="InterPro"/>
</dbReference>
<organism evidence="25 26">
    <name type="scientific">Fictibacillus marinisediminis</name>
    <dbReference type="NCBI Taxonomy" id="2878389"/>
    <lineage>
        <taxon>Bacteria</taxon>
        <taxon>Bacillati</taxon>
        <taxon>Bacillota</taxon>
        <taxon>Bacilli</taxon>
        <taxon>Bacillales</taxon>
        <taxon>Fictibacillaceae</taxon>
        <taxon>Fictibacillus</taxon>
    </lineage>
</organism>
<dbReference type="PANTHER" id="PTHR22888">
    <property type="entry name" value="CYTOCHROME C OXIDASE, SUBUNIT II"/>
    <property type="match status" value="1"/>
</dbReference>
<evidence type="ECO:0000256" key="21">
    <source>
        <dbReference type="SAM" id="SignalP"/>
    </source>
</evidence>
<evidence type="ECO:0000256" key="19">
    <source>
        <dbReference type="SAM" id="MobiDB-lite"/>
    </source>
</evidence>
<evidence type="ECO:0000256" key="6">
    <source>
        <dbReference type="ARBA" id="ARBA00022692"/>
    </source>
</evidence>
<comment type="subcellular location">
    <subcellularLocation>
        <location evidence="17">Cell membrane</location>
        <topology evidence="17">Multi-pass membrane protein</topology>
    </subcellularLocation>
    <subcellularLocation>
        <location evidence="1">Membrane</location>
        <topology evidence="1">Multi-pass membrane protein</topology>
    </subcellularLocation>
</comment>
<dbReference type="InterPro" id="IPR036257">
    <property type="entry name" value="Cyt_c_oxidase_su2_TM_sf"/>
</dbReference>
<dbReference type="Pfam" id="PF00116">
    <property type="entry name" value="COX2"/>
    <property type="match status" value="1"/>
</dbReference>
<dbReference type="SUPFAM" id="SSF81464">
    <property type="entry name" value="Cytochrome c oxidase subunit II-like, transmembrane region"/>
    <property type="match status" value="1"/>
</dbReference>
<keyword evidence="3 17" id="KW-0813">Transport</keyword>
<evidence type="ECO:0000256" key="1">
    <source>
        <dbReference type="ARBA" id="ARBA00004141"/>
    </source>
</evidence>
<dbReference type="GO" id="GO:0005886">
    <property type="term" value="C:plasma membrane"/>
    <property type="evidence" value="ECO:0007669"/>
    <property type="project" value="UniProtKB-SubCell"/>
</dbReference>
<dbReference type="PROSITE" id="PS50999">
    <property type="entry name" value="COX2_TM"/>
    <property type="match status" value="1"/>
</dbReference>
<keyword evidence="4 16" id="KW-0349">Heme</keyword>
<dbReference type="GO" id="GO:0042773">
    <property type="term" value="P:ATP synthesis coupled electron transport"/>
    <property type="evidence" value="ECO:0007669"/>
    <property type="project" value="TreeGrafter"/>
</dbReference>
<feature type="signal peptide" evidence="21">
    <location>
        <begin position="1"/>
        <end position="22"/>
    </location>
</feature>
<comment type="function">
    <text evidence="14 18">Subunits I and II form the functional core of the enzyme complex. Electrons originating in cytochrome c are transferred via heme a and Cu(A) to the binuclear center formed by heme a3 and Cu(B).</text>
</comment>
<evidence type="ECO:0000256" key="4">
    <source>
        <dbReference type="ARBA" id="ARBA00022617"/>
    </source>
</evidence>
<comment type="cofactor">
    <cofactor evidence="18">
        <name>Cu cation</name>
        <dbReference type="ChEBI" id="CHEBI:23378"/>
    </cofactor>
    <text evidence="18">Binds a copper A center.</text>
</comment>
<keyword evidence="10 20" id="KW-1133">Transmembrane helix</keyword>
<dbReference type="EC" id="7.1.1.9" evidence="18"/>
<sequence length="331" mass="37549">MKKNLYLFSSFCLLFISGCSSIDVLNPKGSQGNEQLSLIKLSIYIMMLVIFVVVVLFIWFVYKYRARPGYQPSTHQENRNKKLEITWTVLPFILLFILAVPMVKSVFGEAQKDRSEAMKIKVTASEFWWKFEYPAEGIVTSQELHLPKGKRVVLELHSKDVIHSIWVPQLGGKQDLIPGRTNRLALTPEKSGIFQGKCAEFCGTGHSYMRFTVKVDSKQDYEKWLSSMKKDQNSSQSLSADESEGQKLFEKNCLSCHATSGLTAADKKGPNLADFGNRDHIAGVLKNTPPNVKEWLKDPEKVKPGSHMPKREGLSEHDYTALSHYLQTLKK</sequence>
<keyword evidence="5 17" id="KW-0679">Respiratory chain</keyword>
<evidence type="ECO:0000256" key="20">
    <source>
        <dbReference type="SAM" id="Phobius"/>
    </source>
</evidence>
<dbReference type="InterPro" id="IPR036909">
    <property type="entry name" value="Cyt_c-like_dom_sf"/>
</dbReference>
<keyword evidence="13 20" id="KW-0472">Membrane</keyword>
<evidence type="ECO:0000256" key="10">
    <source>
        <dbReference type="ARBA" id="ARBA00022989"/>
    </source>
</evidence>
<evidence type="ECO:0000256" key="2">
    <source>
        <dbReference type="ARBA" id="ARBA00007866"/>
    </source>
</evidence>
<dbReference type="PROSITE" id="PS51007">
    <property type="entry name" value="CYTC"/>
    <property type="match status" value="1"/>
</dbReference>
<dbReference type="Pfam" id="PF02790">
    <property type="entry name" value="COX2_TM"/>
    <property type="match status" value="1"/>
</dbReference>
<comment type="caution">
    <text evidence="25">The sequence shown here is derived from an EMBL/GenBank/DDBJ whole genome shotgun (WGS) entry which is preliminary data.</text>
</comment>
<feature type="transmembrane region" description="Helical" evidence="20">
    <location>
        <begin position="83"/>
        <end position="103"/>
    </location>
</feature>
<evidence type="ECO:0000313" key="25">
    <source>
        <dbReference type="EMBL" id="MCK6259106.1"/>
    </source>
</evidence>
<feature type="region of interest" description="Disordered" evidence="19">
    <location>
        <begin position="284"/>
        <end position="319"/>
    </location>
</feature>
<feature type="transmembrane region" description="Helical" evidence="20">
    <location>
        <begin position="41"/>
        <end position="62"/>
    </location>
</feature>
<evidence type="ECO:0000256" key="7">
    <source>
        <dbReference type="ARBA" id="ARBA00022723"/>
    </source>
</evidence>
<comment type="catalytic activity">
    <reaction evidence="15 18">
        <text>4 Fe(II)-[cytochrome c] + O2 + 8 H(+)(in) = 4 Fe(III)-[cytochrome c] + 2 H2O + 4 H(+)(out)</text>
        <dbReference type="Rhea" id="RHEA:11436"/>
        <dbReference type="Rhea" id="RHEA-COMP:10350"/>
        <dbReference type="Rhea" id="RHEA-COMP:14399"/>
        <dbReference type="ChEBI" id="CHEBI:15377"/>
        <dbReference type="ChEBI" id="CHEBI:15378"/>
        <dbReference type="ChEBI" id="CHEBI:15379"/>
        <dbReference type="ChEBI" id="CHEBI:29033"/>
        <dbReference type="ChEBI" id="CHEBI:29034"/>
        <dbReference type="EC" id="7.1.1.9"/>
    </reaction>
</comment>
<dbReference type="GO" id="GO:0016491">
    <property type="term" value="F:oxidoreductase activity"/>
    <property type="evidence" value="ECO:0007669"/>
    <property type="project" value="InterPro"/>
</dbReference>
<keyword evidence="21" id="KW-0732">Signal</keyword>
<feature type="domain" description="Cytochrome oxidase subunit II copper A binding" evidence="22">
    <location>
        <begin position="115"/>
        <end position="227"/>
    </location>
</feature>
<keyword evidence="11 16" id="KW-0408">Iron</keyword>
<dbReference type="RefSeq" id="WP_248254314.1">
    <property type="nucleotide sequence ID" value="NZ_JAIWJX010000002.1"/>
</dbReference>
<name>A0A9X2BEX7_9BACL</name>
<keyword evidence="7 16" id="KW-0479">Metal-binding</keyword>
<dbReference type="PROSITE" id="PS50857">
    <property type="entry name" value="COX2_CUA"/>
    <property type="match status" value="1"/>
</dbReference>
<evidence type="ECO:0000256" key="17">
    <source>
        <dbReference type="RuleBase" id="RU000456"/>
    </source>
</evidence>
<dbReference type="InterPro" id="IPR001505">
    <property type="entry name" value="Copper_CuA"/>
</dbReference>